<dbReference type="Proteomes" id="UP001497623">
    <property type="component" value="Unassembled WGS sequence"/>
</dbReference>
<name>A0AAV2SSG3_MEGNR</name>
<protein>
    <submittedName>
        <fullName evidence="2">Uncharacterized protein</fullName>
    </submittedName>
</protein>
<evidence type="ECO:0000313" key="3">
    <source>
        <dbReference type="Proteomes" id="UP001497623"/>
    </source>
</evidence>
<keyword evidence="1" id="KW-0812">Transmembrane</keyword>
<evidence type="ECO:0000313" key="2">
    <source>
        <dbReference type="EMBL" id="CAL4225965.1"/>
    </source>
</evidence>
<feature type="transmembrane region" description="Helical" evidence="1">
    <location>
        <begin position="95"/>
        <end position="120"/>
    </location>
</feature>
<sequence>FMCWIVMVIILDIIPGVLILVKEVPCSGIGHTVWTVFRIVMGHYLLDMVTPYGLVYSLIQFVFSICILLWGKISPFTFIDDEESYADPMWLDEKVAVYGIVLITSICLLFNIIMFIMTIFRVGSIGKCLRDLWTDLKITTEHTPDNAEIVKIENGKMNEEQNKYLYSILHLFSTVYEFITK</sequence>
<dbReference type="AlphaFoldDB" id="A0AAV2SSG3"/>
<keyword evidence="3" id="KW-1185">Reference proteome</keyword>
<proteinExistence type="predicted"/>
<evidence type="ECO:0000256" key="1">
    <source>
        <dbReference type="SAM" id="Phobius"/>
    </source>
</evidence>
<dbReference type="EMBL" id="CAXKWB010102365">
    <property type="protein sequence ID" value="CAL4225965.1"/>
    <property type="molecule type" value="Genomic_DNA"/>
</dbReference>
<reference evidence="2 3" key="1">
    <citation type="submission" date="2024-05" db="EMBL/GenBank/DDBJ databases">
        <authorList>
            <person name="Wallberg A."/>
        </authorList>
    </citation>
    <scope>NUCLEOTIDE SEQUENCE [LARGE SCALE GENOMIC DNA]</scope>
</reference>
<organism evidence="2 3">
    <name type="scientific">Meganyctiphanes norvegica</name>
    <name type="common">Northern krill</name>
    <name type="synonym">Thysanopoda norvegica</name>
    <dbReference type="NCBI Taxonomy" id="48144"/>
    <lineage>
        <taxon>Eukaryota</taxon>
        <taxon>Metazoa</taxon>
        <taxon>Ecdysozoa</taxon>
        <taxon>Arthropoda</taxon>
        <taxon>Crustacea</taxon>
        <taxon>Multicrustacea</taxon>
        <taxon>Malacostraca</taxon>
        <taxon>Eumalacostraca</taxon>
        <taxon>Eucarida</taxon>
        <taxon>Euphausiacea</taxon>
        <taxon>Euphausiidae</taxon>
        <taxon>Meganyctiphanes</taxon>
    </lineage>
</organism>
<keyword evidence="1" id="KW-0472">Membrane</keyword>
<feature type="transmembrane region" description="Helical" evidence="1">
    <location>
        <begin position="53"/>
        <end position="71"/>
    </location>
</feature>
<gene>
    <name evidence="2" type="ORF">MNOR_LOCUS39424</name>
</gene>
<keyword evidence="1" id="KW-1133">Transmembrane helix</keyword>
<feature type="non-terminal residue" evidence="2">
    <location>
        <position position="1"/>
    </location>
</feature>
<comment type="caution">
    <text evidence="2">The sequence shown here is derived from an EMBL/GenBank/DDBJ whole genome shotgun (WGS) entry which is preliminary data.</text>
</comment>
<feature type="transmembrane region" description="Helical" evidence="1">
    <location>
        <begin position="5"/>
        <end position="22"/>
    </location>
</feature>
<accession>A0AAV2SSG3</accession>